<feature type="transmembrane region" description="Helical" evidence="3">
    <location>
        <begin position="366"/>
        <end position="391"/>
    </location>
</feature>
<comment type="subcellular location">
    <subcellularLocation>
        <location evidence="1">Membrane</location>
        <topology evidence="1">Multi-pass membrane protein</topology>
    </subcellularLocation>
</comment>
<feature type="region of interest" description="Disordered" evidence="2">
    <location>
        <begin position="31"/>
        <end position="60"/>
    </location>
</feature>
<keyword evidence="3" id="KW-0812">Transmembrane</keyword>
<dbReference type="InterPro" id="IPR038050">
    <property type="entry name" value="Neuro_actylchol_rec"/>
</dbReference>
<dbReference type="Gene3D" id="2.70.170.10">
    <property type="entry name" value="Neurotransmitter-gated ion-channel ligand-binding domain"/>
    <property type="match status" value="1"/>
</dbReference>
<keyword evidence="3" id="KW-0472">Membrane</keyword>
<dbReference type="Gene3D" id="1.20.58.390">
    <property type="entry name" value="Neurotransmitter-gated ion-channel transmembrane domain"/>
    <property type="match status" value="1"/>
</dbReference>
<evidence type="ECO:0000256" key="2">
    <source>
        <dbReference type="SAM" id="MobiDB-lite"/>
    </source>
</evidence>
<proteinExistence type="predicted"/>
<dbReference type="GO" id="GO:0016020">
    <property type="term" value="C:membrane"/>
    <property type="evidence" value="ECO:0007669"/>
    <property type="project" value="UniProtKB-SubCell"/>
</dbReference>
<evidence type="ECO:0000313" key="4">
    <source>
        <dbReference type="EMBL" id="CAE8694038.1"/>
    </source>
</evidence>
<evidence type="ECO:0000256" key="1">
    <source>
        <dbReference type="ARBA" id="ARBA00004141"/>
    </source>
</evidence>
<feature type="transmembrane region" description="Helical" evidence="3">
    <location>
        <begin position="293"/>
        <end position="310"/>
    </location>
</feature>
<dbReference type="InterPro" id="IPR036734">
    <property type="entry name" value="Neur_chan_lig-bd_sf"/>
</dbReference>
<dbReference type="GO" id="GO:0004888">
    <property type="term" value="F:transmembrane signaling receptor activity"/>
    <property type="evidence" value="ECO:0007669"/>
    <property type="project" value="InterPro"/>
</dbReference>
<organism evidence="4 5">
    <name type="scientific">Polarella glacialis</name>
    <name type="common">Dinoflagellate</name>
    <dbReference type="NCBI Taxonomy" id="89957"/>
    <lineage>
        <taxon>Eukaryota</taxon>
        <taxon>Sar</taxon>
        <taxon>Alveolata</taxon>
        <taxon>Dinophyceae</taxon>
        <taxon>Suessiales</taxon>
        <taxon>Suessiaceae</taxon>
        <taxon>Polarella</taxon>
    </lineage>
</organism>
<dbReference type="InterPro" id="IPR036719">
    <property type="entry name" value="Neuro-gated_channel_TM_sf"/>
</dbReference>
<reference evidence="4" key="1">
    <citation type="submission" date="2021-02" db="EMBL/GenBank/DDBJ databases">
        <authorList>
            <person name="Dougan E. K."/>
            <person name="Rhodes N."/>
            <person name="Thang M."/>
            <person name="Chan C."/>
        </authorList>
    </citation>
    <scope>NUCLEOTIDE SEQUENCE</scope>
</reference>
<dbReference type="PANTHER" id="PTHR18945">
    <property type="entry name" value="NEUROTRANSMITTER GATED ION CHANNEL"/>
    <property type="match status" value="1"/>
</dbReference>
<feature type="transmembrane region" description="Helical" evidence="3">
    <location>
        <begin position="257"/>
        <end position="281"/>
    </location>
</feature>
<name>A0A813K8Y2_POLGL</name>
<evidence type="ECO:0000256" key="3">
    <source>
        <dbReference type="SAM" id="Phobius"/>
    </source>
</evidence>
<feature type="compositionally biased region" description="Polar residues" evidence="2">
    <location>
        <begin position="46"/>
        <end position="60"/>
    </location>
</feature>
<sequence>MDRLSSALTRWETSQAESADVLSELTALLRDPTSVPKKSEAPWPSSPGSHNLQPRYNSKSHSGRFSVFKEGAAREVETSVRIERIFNVDTLEQSFSSQVNITQTWHLPPDEVAPLPSEDDGDWIPDWTPKLRFLNLLEERYSHVQYGTFERDGRRWVVAESEHLVTLSEALELKAFPLDCQDLNVQIMSRMPAENIIWRPRTDQETISVNSNRCLLNDFALMHQIPFTWNMFVGQRAKDQKRCSQIDIKVKVRRKSFYYILNVSGVMFIICSFILTSWSMHPGDIEGRFSVDFQLVLTAVAFKLVSSGMLPPVSYITLMDLYVIVGFFFLAAVTLTHAALPSLYISKMDVSALTLPPLSFDNEDEFIAGDMVSFYLFVTGWILFNLGYALYARRMKHKMFEDFMEQALKENKDNDLSSDE</sequence>
<dbReference type="EMBL" id="CAJNNW010027971">
    <property type="protein sequence ID" value="CAE8694038.1"/>
    <property type="molecule type" value="Genomic_DNA"/>
</dbReference>
<dbReference type="InterPro" id="IPR006201">
    <property type="entry name" value="Neur_channel"/>
</dbReference>
<feature type="non-terminal residue" evidence="4">
    <location>
        <position position="420"/>
    </location>
</feature>
<dbReference type="GO" id="GO:0005230">
    <property type="term" value="F:extracellular ligand-gated monoatomic ion channel activity"/>
    <property type="evidence" value="ECO:0007669"/>
    <property type="project" value="InterPro"/>
</dbReference>
<dbReference type="AlphaFoldDB" id="A0A813K8Y2"/>
<accession>A0A813K8Y2</accession>
<feature type="transmembrane region" description="Helical" evidence="3">
    <location>
        <begin position="322"/>
        <end position="346"/>
    </location>
</feature>
<protein>
    <submittedName>
        <fullName evidence="4">Uncharacterized protein</fullName>
    </submittedName>
</protein>
<dbReference type="Proteomes" id="UP000626109">
    <property type="component" value="Unassembled WGS sequence"/>
</dbReference>
<comment type="caution">
    <text evidence="4">The sequence shown here is derived from an EMBL/GenBank/DDBJ whole genome shotgun (WGS) entry which is preliminary data.</text>
</comment>
<keyword evidence="3" id="KW-1133">Transmembrane helix</keyword>
<gene>
    <name evidence="4" type="ORF">PGLA2088_LOCUS28656</name>
</gene>
<evidence type="ECO:0000313" key="5">
    <source>
        <dbReference type="Proteomes" id="UP000626109"/>
    </source>
</evidence>
<dbReference type="SUPFAM" id="SSF90112">
    <property type="entry name" value="Neurotransmitter-gated ion-channel transmembrane pore"/>
    <property type="match status" value="1"/>
</dbReference>